<feature type="domain" description="Stage IV sporulation protein A ATPase" evidence="2">
    <location>
        <begin position="3"/>
        <end position="239"/>
    </location>
</feature>
<name>A0A6N2V989_9FIRM</name>
<feature type="domain" description="Sporulation stage IV protein A C-terminal" evidence="4">
    <location>
        <begin position="419"/>
        <end position="494"/>
    </location>
</feature>
<evidence type="ECO:0000259" key="3">
    <source>
        <dbReference type="Pfam" id="PF20438"/>
    </source>
</evidence>
<dbReference type="Pfam" id="PF20439">
    <property type="entry name" value="SpoIVA_C"/>
    <property type="match status" value="1"/>
</dbReference>
<dbReference type="EMBL" id="CACRSL010000005">
    <property type="protein sequence ID" value="VYT26063.1"/>
    <property type="molecule type" value="Genomic_DNA"/>
</dbReference>
<comment type="function">
    <text evidence="1">ATPase. Has a role at an early stage in the morphogenesis of the spore coat.</text>
</comment>
<evidence type="ECO:0000259" key="2">
    <source>
        <dbReference type="Pfam" id="PF09547"/>
    </source>
</evidence>
<dbReference type="Gene3D" id="3.40.50.300">
    <property type="entry name" value="P-loop containing nucleotide triphosphate hydrolases"/>
    <property type="match status" value="1"/>
</dbReference>
<reference evidence="5" key="1">
    <citation type="submission" date="2019-11" db="EMBL/GenBank/DDBJ databases">
        <authorList>
            <person name="Feng L."/>
        </authorList>
    </citation>
    <scope>NUCLEOTIDE SEQUENCE</scope>
    <source>
        <strain evidence="5">AundefinedLFYP135</strain>
    </source>
</reference>
<dbReference type="InterPro" id="IPR014201">
    <property type="entry name" value="Spore_IV_A"/>
</dbReference>
<dbReference type="GO" id="GO:0016887">
    <property type="term" value="F:ATP hydrolysis activity"/>
    <property type="evidence" value="ECO:0007669"/>
    <property type="project" value="InterPro"/>
</dbReference>
<dbReference type="GO" id="GO:0005737">
    <property type="term" value="C:cytoplasm"/>
    <property type="evidence" value="ECO:0007669"/>
    <property type="project" value="UniProtKB-SubCell"/>
</dbReference>
<keyword evidence="1" id="KW-0963">Cytoplasm</keyword>
<proteinExistence type="predicted"/>
<organism evidence="5">
    <name type="scientific">uncultured Anaerotruncus sp</name>
    <dbReference type="NCBI Taxonomy" id="905011"/>
    <lineage>
        <taxon>Bacteria</taxon>
        <taxon>Bacillati</taxon>
        <taxon>Bacillota</taxon>
        <taxon>Clostridia</taxon>
        <taxon>Eubacteriales</taxon>
        <taxon>Oscillospiraceae</taxon>
        <taxon>Anaerotruncus</taxon>
        <taxon>environmental samples</taxon>
    </lineage>
</organism>
<evidence type="ECO:0000313" key="5">
    <source>
        <dbReference type="EMBL" id="VYT26063.1"/>
    </source>
</evidence>
<dbReference type="Pfam" id="PF09547">
    <property type="entry name" value="SpoIVA_ATPase"/>
    <property type="match status" value="1"/>
</dbReference>
<comment type="catalytic activity">
    <reaction evidence="1">
        <text>ATP + H2O = ADP + phosphate + H(+)</text>
        <dbReference type="Rhea" id="RHEA:13065"/>
        <dbReference type="ChEBI" id="CHEBI:15377"/>
        <dbReference type="ChEBI" id="CHEBI:15378"/>
        <dbReference type="ChEBI" id="CHEBI:30616"/>
        <dbReference type="ChEBI" id="CHEBI:43474"/>
        <dbReference type="ChEBI" id="CHEBI:456216"/>
    </reaction>
</comment>
<dbReference type="NCBIfam" id="TIGR02836">
    <property type="entry name" value="spore_IV_A"/>
    <property type="match status" value="1"/>
</dbReference>
<comment type="subcellular location">
    <subcellularLocation>
        <location evidence="1">Cytoplasm</location>
    </subcellularLocation>
</comment>
<dbReference type="InterPro" id="IPR046841">
    <property type="entry name" value="SpoIVA_middle"/>
</dbReference>
<feature type="domain" description="Stage IV sporulation protein A middle" evidence="3">
    <location>
        <begin position="240"/>
        <end position="418"/>
    </location>
</feature>
<dbReference type="EC" id="3.6.1.-" evidence="1"/>
<dbReference type="GO" id="GO:0030435">
    <property type="term" value="P:sporulation resulting in formation of a cellular spore"/>
    <property type="evidence" value="ECO:0007669"/>
    <property type="project" value="UniProtKB-KW"/>
</dbReference>
<dbReference type="GO" id="GO:0005524">
    <property type="term" value="F:ATP binding"/>
    <property type="evidence" value="ECO:0007669"/>
    <property type="project" value="UniProtKB-KW"/>
</dbReference>
<keyword evidence="1" id="KW-0547">Nucleotide-binding</keyword>
<dbReference type="SUPFAM" id="SSF52540">
    <property type="entry name" value="P-loop containing nucleoside triphosphate hydrolases"/>
    <property type="match status" value="1"/>
</dbReference>
<dbReference type="AlphaFoldDB" id="A0A6N2V989"/>
<dbReference type="Pfam" id="PF20438">
    <property type="entry name" value="SpoIVA_middle"/>
    <property type="match status" value="1"/>
</dbReference>
<keyword evidence="1" id="KW-0749">Sporulation</keyword>
<sequence>MGMESRNIYHDIAERTDGDIYIGVVGPVRTGKSTFIKRFMETLVLPNIDSQFRRERAIDELPQSAAGKTIMTTEPKFIPEDAVEIQVDDEVAFRVRMIDCVGYILPSSIGYIENEQPRMVQTPWFAGEIPFNMAAEIGTQKVITEHSTIGLVVTTDGSISDIPRAEYQEAEERVISELKEIEKPFVVLLNSTMPHSSAAQELRAELENRYQVPVVAVSCLDLSEEDIREILTQVLHQFPVKEISVEMPKWIVSLDKDHWLKKELFEAIASAAKNIGHISQIKDAFASLGSCPRVDDAQVRRFDLGSGSARVCVHVKPELFYQVLEEATGLDIGGEEGLVPCLANLAKVKKEYDRIQGALEEVAATGYGIVMPSMEELTLEEPEIVKQGGRFGVKLRASAPSIHMMRADIMTEVSPIVGSEKQSEELVVYLLKEFEESPQKIWESNIFGKSLHELVNEGLHNKLYRMPADARLKLQETVERIINEGCSGLICIIL</sequence>
<evidence type="ECO:0000259" key="4">
    <source>
        <dbReference type="Pfam" id="PF20439"/>
    </source>
</evidence>
<gene>
    <name evidence="5" type="primary">spoIVA</name>
    <name evidence="5" type="ORF">AULFYP135_02335</name>
</gene>
<dbReference type="PIRSF" id="PIRSF007466">
    <property type="entry name" value="SpoIVA"/>
    <property type="match status" value="1"/>
</dbReference>
<protein>
    <recommendedName>
        <fullName evidence="1">Stage IV sporulation protein A</fullName>
        <ecNumber evidence="1">3.6.1.-</ecNumber>
    </recommendedName>
    <alternativeName>
        <fullName evidence="1">Coat morphogenetic protein SpoIVA</fullName>
    </alternativeName>
</protein>
<dbReference type="InterPro" id="IPR046842">
    <property type="entry name" value="SpoIVA_ATPase"/>
</dbReference>
<keyword evidence="1 5" id="KW-0378">Hydrolase</keyword>
<keyword evidence="1" id="KW-0067">ATP-binding</keyword>
<dbReference type="InterPro" id="IPR046840">
    <property type="entry name" value="SpoIVA_C"/>
</dbReference>
<evidence type="ECO:0000256" key="1">
    <source>
        <dbReference type="PIRNR" id="PIRNR007466"/>
    </source>
</evidence>
<dbReference type="InterPro" id="IPR027417">
    <property type="entry name" value="P-loop_NTPase"/>
</dbReference>
<accession>A0A6N2V989</accession>